<organism evidence="2 3">
    <name type="scientific">Haematococcus lacustris</name>
    <name type="common">Green alga</name>
    <name type="synonym">Haematococcus pluvialis</name>
    <dbReference type="NCBI Taxonomy" id="44745"/>
    <lineage>
        <taxon>Eukaryota</taxon>
        <taxon>Viridiplantae</taxon>
        <taxon>Chlorophyta</taxon>
        <taxon>core chlorophytes</taxon>
        <taxon>Chlorophyceae</taxon>
        <taxon>CS clade</taxon>
        <taxon>Chlamydomonadales</taxon>
        <taxon>Haematococcaceae</taxon>
        <taxon>Haematococcus</taxon>
    </lineage>
</organism>
<dbReference type="PROSITE" id="PS50011">
    <property type="entry name" value="PROTEIN_KINASE_DOM"/>
    <property type="match status" value="1"/>
</dbReference>
<proteinExistence type="predicted"/>
<dbReference type="AlphaFoldDB" id="A0A699Z6B8"/>
<keyword evidence="2" id="KW-0808">Transferase</keyword>
<sequence>MAIDLSPANILLKLDDSRPGCLKAVAKVGDFGLSHMSKDGQSHVSNVRQGTPFYTAPELEMRPKLFDVVKLLLVQQQELVKALAANKVPA</sequence>
<feature type="domain" description="Protein kinase" evidence="1">
    <location>
        <begin position="1"/>
        <end position="90"/>
    </location>
</feature>
<dbReference type="InterPro" id="IPR011009">
    <property type="entry name" value="Kinase-like_dom_sf"/>
</dbReference>
<dbReference type="SUPFAM" id="SSF56112">
    <property type="entry name" value="Protein kinase-like (PK-like)"/>
    <property type="match status" value="1"/>
</dbReference>
<dbReference type="GO" id="GO:0004672">
    <property type="term" value="F:protein kinase activity"/>
    <property type="evidence" value="ECO:0007669"/>
    <property type="project" value="InterPro"/>
</dbReference>
<dbReference type="InterPro" id="IPR000719">
    <property type="entry name" value="Prot_kinase_dom"/>
</dbReference>
<evidence type="ECO:0000313" key="3">
    <source>
        <dbReference type="Proteomes" id="UP000485058"/>
    </source>
</evidence>
<dbReference type="EMBL" id="BLLF01001090">
    <property type="protein sequence ID" value="GFH17060.1"/>
    <property type="molecule type" value="Genomic_DNA"/>
</dbReference>
<dbReference type="GO" id="GO:0005524">
    <property type="term" value="F:ATP binding"/>
    <property type="evidence" value="ECO:0007669"/>
    <property type="project" value="InterPro"/>
</dbReference>
<protein>
    <submittedName>
        <fullName evidence="2">Protein kinase domain-containing protein</fullName>
    </submittedName>
</protein>
<evidence type="ECO:0000313" key="2">
    <source>
        <dbReference type="EMBL" id="GFH17060.1"/>
    </source>
</evidence>
<dbReference type="Proteomes" id="UP000485058">
    <property type="component" value="Unassembled WGS sequence"/>
</dbReference>
<name>A0A699Z6B8_HAELA</name>
<reference evidence="2 3" key="1">
    <citation type="submission" date="2020-02" db="EMBL/GenBank/DDBJ databases">
        <title>Draft genome sequence of Haematococcus lacustris strain NIES-144.</title>
        <authorList>
            <person name="Morimoto D."/>
            <person name="Nakagawa S."/>
            <person name="Yoshida T."/>
            <person name="Sawayama S."/>
        </authorList>
    </citation>
    <scope>NUCLEOTIDE SEQUENCE [LARGE SCALE GENOMIC DNA]</scope>
    <source>
        <strain evidence="2 3">NIES-144</strain>
    </source>
</reference>
<dbReference type="Gene3D" id="1.10.510.10">
    <property type="entry name" value="Transferase(Phosphotransferase) domain 1"/>
    <property type="match status" value="1"/>
</dbReference>
<keyword evidence="3" id="KW-1185">Reference proteome</keyword>
<comment type="caution">
    <text evidence="2">The sequence shown here is derived from an EMBL/GenBank/DDBJ whole genome shotgun (WGS) entry which is preliminary data.</text>
</comment>
<evidence type="ECO:0000259" key="1">
    <source>
        <dbReference type="PROSITE" id="PS50011"/>
    </source>
</evidence>
<keyword evidence="2" id="KW-0418">Kinase</keyword>
<gene>
    <name evidence="2" type="ORF">HaLaN_13602</name>
</gene>
<accession>A0A699Z6B8</accession>